<dbReference type="HOGENOM" id="CLU_3165203_0_0_0"/>
<dbReference type="EMBL" id="AANZ01000004">
    <property type="protein sequence ID" value="EAQ81604.1"/>
    <property type="molecule type" value="Genomic_DNA"/>
</dbReference>
<comment type="caution">
    <text evidence="1">The sequence shown here is derived from an EMBL/GenBank/DDBJ whole genome shotgun (WGS) entry which is preliminary data.</text>
</comment>
<dbReference type="Proteomes" id="UP000004358">
    <property type="component" value="Unassembled WGS sequence"/>
</dbReference>
<organism evidence="1 2">
    <name type="scientific">Blastopirellula marina DSM 3645</name>
    <dbReference type="NCBI Taxonomy" id="314230"/>
    <lineage>
        <taxon>Bacteria</taxon>
        <taxon>Pseudomonadati</taxon>
        <taxon>Planctomycetota</taxon>
        <taxon>Planctomycetia</taxon>
        <taxon>Pirellulales</taxon>
        <taxon>Pirellulaceae</taxon>
        <taxon>Blastopirellula</taxon>
    </lineage>
</organism>
<proteinExistence type="predicted"/>
<evidence type="ECO:0000313" key="2">
    <source>
        <dbReference type="Proteomes" id="UP000004358"/>
    </source>
</evidence>
<protein>
    <submittedName>
        <fullName evidence="1">Uncharacterized protein</fullName>
    </submittedName>
</protein>
<sequence length="47" mass="5028">MINRTVFAAQDVAPLDAGVFRGANVFKSKGNPAIGRIQTFKDFGTSI</sequence>
<reference evidence="1 2" key="1">
    <citation type="submission" date="2006-02" db="EMBL/GenBank/DDBJ databases">
        <authorList>
            <person name="Amann R."/>
            <person name="Ferriera S."/>
            <person name="Johnson J."/>
            <person name="Kravitz S."/>
            <person name="Halpern A."/>
            <person name="Remington K."/>
            <person name="Beeson K."/>
            <person name="Tran B."/>
            <person name="Rogers Y.-H."/>
            <person name="Friedman R."/>
            <person name="Venter J.C."/>
        </authorList>
    </citation>
    <scope>NUCLEOTIDE SEQUENCE [LARGE SCALE GENOMIC DNA]</scope>
    <source>
        <strain evidence="1 2">DSM 3645</strain>
    </source>
</reference>
<gene>
    <name evidence="1" type="ORF">DSM3645_28522</name>
</gene>
<name>A3ZPC6_9BACT</name>
<dbReference type="RefSeq" id="WP_002653595.1">
    <property type="nucleotide sequence ID" value="NZ_CH672376.1"/>
</dbReference>
<dbReference type="AlphaFoldDB" id="A3ZPC6"/>
<accession>A3ZPC6</accession>
<evidence type="ECO:0000313" key="1">
    <source>
        <dbReference type="EMBL" id="EAQ81604.1"/>
    </source>
</evidence>